<dbReference type="Proteomes" id="UP000316079">
    <property type="component" value="Unassembled WGS sequence"/>
</dbReference>
<dbReference type="InterPro" id="IPR042353">
    <property type="entry name" value="GPR160"/>
</dbReference>
<keyword evidence="2" id="KW-0812">Transmembrane</keyword>
<accession>A0A553RBA4</accession>
<evidence type="ECO:0000313" key="4">
    <source>
        <dbReference type="Proteomes" id="UP000316079"/>
    </source>
</evidence>
<organism evidence="3 4">
    <name type="scientific">Danionella cerebrum</name>
    <dbReference type="NCBI Taxonomy" id="2873325"/>
    <lineage>
        <taxon>Eukaryota</taxon>
        <taxon>Metazoa</taxon>
        <taxon>Chordata</taxon>
        <taxon>Craniata</taxon>
        <taxon>Vertebrata</taxon>
        <taxon>Euteleostomi</taxon>
        <taxon>Actinopterygii</taxon>
        <taxon>Neopterygii</taxon>
        <taxon>Teleostei</taxon>
        <taxon>Ostariophysi</taxon>
        <taxon>Cypriniformes</taxon>
        <taxon>Danionidae</taxon>
        <taxon>Danioninae</taxon>
        <taxon>Danionella</taxon>
    </lineage>
</organism>
<feature type="transmembrane region" description="Helical" evidence="2">
    <location>
        <begin position="419"/>
        <end position="439"/>
    </location>
</feature>
<feature type="transmembrane region" description="Helical" evidence="2">
    <location>
        <begin position="373"/>
        <end position="398"/>
    </location>
</feature>
<keyword evidence="2" id="KW-0472">Membrane</keyword>
<evidence type="ECO:0008006" key="5">
    <source>
        <dbReference type="Google" id="ProtNLM"/>
    </source>
</evidence>
<evidence type="ECO:0000256" key="1">
    <source>
        <dbReference type="SAM" id="MobiDB-lite"/>
    </source>
</evidence>
<dbReference type="GO" id="GO:0005886">
    <property type="term" value="C:plasma membrane"/>
    <property type="evidence" value="ECO:0007669"/>
    <property type="project" value="TreeGrafter"/>
</dbReference>
<feature type="transmembrane region" description="Helical" evidence="2">
    <location>
        <begin position="531"/>
        <end position="554"/>
    </location>
</feature>
<keyword evidence="2" id="KW-1133">Transmembrane helix</keyword>
<feature type="region of interest" description="Disordered" evidence="1">
    <location>
        <begin position="1"/>
        <end position="63"/>
    </location>
</feature>
<proteinExistence type="predicted"/>
<comment type="caution">
    <text evidence="3">The sequence shown here is derived from an EMBL/GenBank/DDBJ whole genome shotgun (WGS) entry which is preliminary data.</text>
</comment>
<gene>
    <name evidence="3" type="ORF">DNTS_022992</name>
</gene>
<protein>
    <recommendedName>
        <fullName evidence="5">G-protein coupled receptors family 1 profile domain-containing protein</fullName>
    </recommendedName>
</protein>
<dbReference type="AlphaFoldDB" id="A0A553RBA4"/>
<evidence type="ECO:0000256" key="2">
    <source>
        <dbReference type="SAM" id="Phobius"/>
    </source>
</evidence>
<feature type="transmembrane region" description="Helical" evidence="2">
    <location>
        <begin position="341"/>
        <end position="367"/>
    </location>
</feature>
<dbReference type="CDD" id="cd00637">
    <property type="entry name" value="7tm_classA_rhodopsin-like"/>
    <property type="match status" value="1"/>
</dbReference>
<dbReference type="GO" id="GO:0043235">
    <property type="term" value="C:receptor complex"/>
    <property type="evidence" value="ECO:0007669"/>
    <property type="project" value="TreeGrafter"/>
</dbReference>
<dbReference type="PANTHER" id="PTHR15573:SF0">
    <property type="entry name" value="G-PROTEIN COUPLED RECEPTOR 160-RELATED"/>
    <property type="match status" value="1"/>
</dbReference>
<feature type="transmembrane region" description="Helical" evidence="2">
    <location>
        <begin position="463"/>
        <end position="485"/>
    </location>
</feature>
<feature type="transmembrane region" description="Helical" evidence="2">
    <location>
        <begin position="560"/>
        <end position="579"/>
    </location>
</feature>
<dbReference type="PANTHER" id="PTHR15573">
    <property type="entry name" value="G-PROTEIN COUPLED RECEPTOR 160-RELATED"/>
    <property type="match status" value="1"/>
</dbReference>
<sequence length="624" mass="69434">MSAKSSIFIRPTSCKQMGSEQQEEELSPSSTLLIFRVQRDEDQEHSAPAQTLLPETPPPSLLRPERLVSPELQRPMMKLILKQRPAAGSSQGAAQPQADEDHGAQQLPLKVLLFMNVCFKLETPSPPGFSRFPGAEKCSDRLSQEQVQQVVSKPRRQRLPQEKGALGDLRRAGAHPRNVLCSSRFLGNAGVRFLQQKSSEACCKQRSFTPCLEGSSIPDLLSSSPPSQRLFVDVRPSLLRSSSSTDQRPNVVLLRASGRRCCPQEELHKDMFLTPPSFCVYRETMNELSPSSVSMLSIIWLPGSPEKAPQDETLQYLFILSSKVLLDALVLSFWRRSILKSLLGICSISVYVADLLMVCVVFSAWLLREHLSTSISMCFILAHGSTLYSLLPLPVLIAGALDYASYPNLDMACCSPRRVLTYWIMVVLFWVLASIYTSFNTNTEPFEIYQETLRVTVCRVQESLVACKFSLFLMVATALVLLVYLRKLSGWIRRACKLYKSLLGRGASYSALGADEEHAGASAPLGVSLTLGFAVSWMPFLLMCLMCATVGFVVPAYASVNLLWMACANSLLVGITFWFRGSRTGPFVTLPDDTCVWNIYWHLSHRTPASIEGLYIPIHETQEV</sequence>
<name>A0A553RBA4_9TELE</name>
<evidence type="ECO:0000313" key="3">
    <source>
        <dbReference type="EMBL" id="TRY99446.1"/>
    </source>
</evidence>
<dbReference type="OrthoDB" id="8538408at2759"/>
<keyword evidence="4" id="KW-1185">Reference proteome</keyword>
<reference evidence="3 4" key="1">
    <citation type="journal article" date="2019" name="Sci. Data">
        <title>Hybrid genome assembly and annotation of Danionella translucida.</title>
        <authorList>
            <person name="Kadobianskyi M."/>
            <person name="Schulze L."/>
            <person name="Schuelke M."/>
            <person name="Judkewitz B."/>
        </authorList>
    </citation>
    <scope>NUCLEOTIDE SEQUENCE [LARGE SCALE GENOMIC DNA]</scope>
    <source>
        <strain evidence="3 4">Bolton</strain>
    </source>
</reference>
<dbReference type="EMBL" id="SRMA01025069">
    <property type="protein sequence ID" value="TRY99446.1"/>
    <property type="molecule type" value="Genomic_DNA"/>
</dbReference>